<dbReference type="Proteomes" id="UP000663860">
    <property type="component" value="Unassembled WGS sequence"/>
</dbReference>
<proteinExistence type="predicted"/>
<keyword evidence="1" id="KW-0812">Transmembrane</keyword>
<protein>
    <submittedName>
        <fullName evidence="2">Uncharacterized protein</fullName>
    </submittedName>
</protein>
<evidence type="ECO:0000313" key="2">
    <source>
        <dbReference type="EMBL" id="CAF1468789.1"/>
    </source>
</evidence>
<gene>
    <name evidence="2" type="ORF">IZO911_LOCUS43343</name>
    <name evidence="3" type="ORF">KXQ929_LOCUS42381</name>
</gene>
<name>A0A815QWB7_9BILA</name>
<accession>A0A815QWB7</accession>
<dbReference type="EMBL" id="CAJNOE010002121">
    <property type="protein sequence ID" value="CAF1468789.1"/>
    <property type="molecule type" value="Genomic_DNA"/>
</dbReference>
<organism evidence="2 4">
    <name type="scientific">Adineta steineri</name>
    <dbReference type="NCBI Taxonomy" id="433720"/>
    <lineage>
        <taxon>Eukaryota</taxon>
        <taxon>Metazoa</taxon>
        <taxon>Spiralia</taxon>
        <taxon>Gnathifera</taxon>
        <taxon>Rotifera</taxon>
        <taxon>Eurotatoria</taxon>
        <taxon>Bdelloidea</taxon>
        <taxon>Adinetida</taxon>
        <taxon>Adinetidae</taxon>
        <taxon>Adineta</taxon>
    </lineage>
</organism>
<feature type="transmembrane region" description="Helical" evidence="1">
    <location>
        <begin position="105"/>
        <end position="131"/>
    </location>
</feature>
<dbReference type="EMBL" id="CAJOBB010010321">
    <property type="protein sequence ID" value="CAF4243046.1"/>
    <property type="molecule type" value="Genomic_DNA"/>
</dbReference>
<evidence type="ECO:0000313" key="4">
    <source>
        <dbReference type="Proteomes" id="UP000663860"/>
    </source>
</evidence>
<evidence type="ECO:0000256" key="1">
    <source>
        <dbReference type="SAM" id="Phobius"/>
    </source>
</evidence>
<reference evidence="2" key="1">
    <citation type="submission" date="2021-02" db="EMBL/GenBank/DDBJ databases">
        <authorList>
            <person name="Nowell W R."/>
        </authorList>
    </citation>
    <scope>NUCLEOTIDE SEQUENCE</scope>
</reference>
<keyword evidence="1" id="KW-1133">Transmembrane helix</keyword>
<dbReference type="AlphaFoldDB" id="A0A815QWB7"/>
<feature type="transmembrane region" description="Helical" evidence="1">
    <location>
        <begin position="137"/>
        <end position="156"/>
    </location>
</feature>
<feature type="transmembrane region" description="Helical" evidence="1">
    <location>
        <begin position="12"/>
        <end position="35"/>
    </location>
</feature>
<dbReference type="Proteomes" id="UP000663868">
    <property type="component" value="Unassembled WGS sequence"/>
</dbReference>
<dbReference type="Gene3D" id="1.20.140.150">
    <property type="match status" value="1"/>
</dbReference>
<evidence type="ECO:0000313" key="3">
    <source>
        <dbReference type="EMBL" id="CAF4243046.1"/>
    </source>
</evidence>
<sequence>MGETVADKTSKILAFVAVGFGVIALLFLCIGVGTVRWYTAGAAGSNYIVTGLNFFTYCTYDPTTGSQTTCTSRTASWHPVCDTNNYPTTTVVNSYSDCNNRIRNAAALTIVGIIFLAFGIVLTLVMAFGILSEWFLNYIPAALLFLACLFMLAGLAEGARYVTYNGYSASLYETGHLLTMLSLFLSATAGGRISHACGGGN</sequence>
<comment type="caution">
    <text evidence="2">The sequence shown here is derived from an EMBL/GenBank/DDBJ whole genome shotgun (WGS) entry which is preliminary data.</text>
</comment>
<keyword evidence="1" id="KW-0472">Membrane</keyword>